<name>A0A1L8DJK5_9DIPT</name>
<evidence type="ECO:0000313" key="8">
    <source>
        <dbReference type="EMBL" id="JAV06648.1"/>
    </source>
</evidence>
<dbReference type="EMBL" id="GFDF01007436">
    <property type="protein sequence ID" value="JAV06648.1"/>
    <property type="molecule type" value="Transcribed_RNA"/>
</dbReference>
<sequence length="301" mass="33729">MTANSNNLNVGMRCIKYMLFVINFMFVLTSVLLITVGLTIKTIFTEFDTFVDDHFMSPPTLLVAIGFILLAVSIFGCVGAVKESTMMINIYGVLLAIIFVLEVSAAISAFVLQGQVANMLQRTMFQSLEKYDENVYVREAVDFMQSVLECCGVHGREDWEGILTPANTTDISKEIVLPESCCEIHFAGEHESECTWFTDGCFNQMNFVISQSAMLIATGATTVAFVQILGVICAFMLAKTIRRTKTQRALRQWQLQQSLGIYNKPMNHYSPPYVQLNNTEKPKKDPDAQDFIYQPNSPSVN</sequence>
<protein>
    <recommendedName>
        <fullName evidence="6">Tetraspanin</fullName>
    </recommendedName>
</protein>
<dbReference type="InterPro" id="IPR008952">
    <property type="entry name" value="Tetraspanin_EC2_sf"/>
</dbReference>
<dbReference type="PANTHER" id="PTHR19282">
    <property type="entry name" value="TETRASPANIN"/>
    <property type="match status" value="1"/>
</dbReference>
<evidence type="ECO:0000256" key="1">
    <source>
        <dbReference type="ARBA" id="ARBA00004141"/>
    </source>
</evidence>
<evidence type="ECO:0000256" key="2">
    <source>
        <dbReference type="ARBA" id="ARBA00006840"/>
    </source>
</evidence>
<feature type="region of interest" description="Disordered" evidence="7">
    <location>
        <begin position="278"/>
        <end position="301"/>
    </location>
</feature>
<dbReference type="InterPro" id="IPR000301">
    <property type="entry name" value="Tetraspanin_animals"/>
</dbReference>
<evidence type="ECO:0000256" key="4">
    <source>
        <dbReference type="ARBA" id="ARBA00022989"/>
    </source>
</evidence>
<dbReference type="PANTHER" id="PTHR19282:SF28">
    <property type="entry name" value="TETRASPANIN"/>
    <property type="match status" value="1"/>
</dbReference>
<evidence type="ECO:0000256" key="6">
    <source>
        <dbReference type="RuleBase" id="RU361218"/>
    </source>
</evidence>
<dbReference type="PRINTS" id="PR00259">
    <property type="entry name" value="TMFOUR"/>
</dbReference>
<reference evidence="8" key="1">
    <citation type="submission" date="2016-12" db="EMBL/GenBank/DDBJ databases">
        <title>An insight into the sialome and mialome of the sand fly, Nyssomyia neivai.</title>
        <authorList>
            <person name="Sebastian V."/>
            <person name="Goulart T.M."/>
            <person name="Oliveira W."/>
            <person name="Calvo E."/>
            <person name="Oliveira L.F."/>
            <person name="Pinto M.C."/>
            <person name="Rosselino A.M."/>
            <person name="Ribeiro J.M."/>
        </authorList>
    </citation>
    <scope>NUCLEOTIDE SEQUENCE</scope>
</reference>
<dbReference type="SUPFAM" id="SSF48652">
    <property type="entry name" value="Tetraspanin"/>
    <property type="match status" value="1"/>
</dbReference>
<proteinExistence type="inferred from homology"/>
<accession>A0A1L8DJK5</accession>
<dbReference type="PIRSF" id="PIRSF002419">
    <property type="entry name" value="Tetraspanin"/>
    <property type="match status" value="1"/>
</dbReference>
<comment type="similarity">
    <text evidence="2 6">Belongs to the tetraspanin (TM4SF) family.</text>
</comment>
<dbReference type="CDD" id="cd03127">
    <property type="entry name" value="tetraspanin_LEL"/>
    <property type="match status" value="1"/>
</dbReference>
<keyword evidence="3 6" id="KW-0812">Transmembrane</keyword>
<dbReference type="Pfam" id="PF00335">
    <property type="entry name" value="Tetraspanin"/>
    <property type="match status" value="1"/>
</dbReference>
<dbReference type="AlphaFoldDB" id="A0A1L8DJK5"/>
<feature type="transmembrane region" description="Helical" evidence="6">
    <location>
        <begin position="17"/>
        <end position="40"/>
    </location>
</feature>
<feature type="transmembrane region" description="Helical" evidence="6">
    <location>
        <begin position="88"/>
        <end position="112"/>
    </location>
</feature>
<dbReference type="InterPro" id="IPR018499">
    <property type="entry name" value="Tetraspanin/Peripherin"/>
</dbReference>
<feature type="transmembrane region" description="Helical" evidence="6">
    <location>
        <begin position="60"/>
        <end position="81"/>
    </location>
</feature>
<feature type="transmembrane region" description="Helical" evidence="6">
    <location>
        <begin position="213"/>
        <end position="238"/>
    </location>
</feature>
<evidence type="ECO:0000256" key="3">
    <source>
        <dbReference type="ARBA" id="ARBA00022692"/>
    </source>
</evidence>
<dbReference type="Gene3D" id="1.10.1450.10">
    <property type="entry name" value="Tetraspanin"/>
    <property type="match status" value="1"/>
</dbReference>
<comment type="subcellular location">
    <subcellularLocation>
        <location evidence="1 6">Membrane</location>
        <topology evidence="1 6">Multi-pass membrane protein</topology>
    </subcellularLocation>
</comment>
<keyword evidence="5 6" id="KW-0472">Membrane</keyword>
<evidence type="ECO:0000256" key="5">
    <source>
        <dbReference type="ARBA" id="ARBA00023136"/>
    </source>
</evidence>
<dbReference type="GO" id="GO:0005886">
    <property type="term" value="C:plasma membrane"/>
    <property type="evidence" value="ECO:0007669"/>
    <property type="project" value="TreeGrafter"/>
</dbReference>
<evidence type="ECO:0000256" key="7">
    <source>
        <dbReference type="SAM" id="MobiDB-lite"/>
    </source>
</evidence>
<organism evidence="8">
    <name type="scientific">Nyssomyia neivai</name>
    <dbReference type="NCBI Taxonomy" id="330878"/>
    <lineage>
        <taxon>Eukaryota</taxon>
        <taxon>Metazoa</taxon>
        <taxon>Ecdysozoa</taxon>
        <taxon>Arthropoda</taxon>
        <taxon>Hexapoda</taxon>
        <taxon>Insecta</taxon>
        <taxon>Pterygota</taxon>
        <taxon>Neoptera</taxon>
        <taxon>Endopterygota</taxon>
        <taxon>Diptera</taxon>
        <taxon>Nematocera</taxon>
        <taxon>Psychodoidea</taxon>
        <taxon>Psychodidae</taxon>
        <taxon>Nyssomyia</taxon>
    </lineage>
</organism>
<keyword evidence="4 6" id="KW-1133">Transmembrane helix</keyword>